<keyword evidence="2" id="KW-1185">Reference proteome</keyword>
<evidence type="ECO:0000313" key="2">
    <source>
        <dbReference type="Proteomes" id="UP000549250"/>
    </source>
</evidence>
<dbReference type="AlphaFoldDB" id="A0A839T817"/>
<evidence type="ECO:0000313" key="1">
    <source>
        <dbReference type="EMBL" id="MBB3104394.1"/>
    </source>
</evidence>
<proteinExistence type="predicted"/>
<reference evidence="1 2" key="1">
    <citation type="submission" date="2020-08" db="EMBL/GenBank/DDBJ databases">
        <title>Genomic Encyclopedia of Type Strains, Phase III (KMG-III): the genomes of soil and plant-associated and newly described type strains.</title>
        <authorList>
            <person name="Whitman W."/>
        </authorList>
    </citation>
    <scope>NUCLEOTIDE SEQUENCE [LARGE SCALE GENOMIC DNA]</scope>
    <source>
        <strain evidence="1 2">CECT 4462</strain>
    </source>
</reference>
<protein>
    <submittedName>
        <fullName evidence="1">Uncharacterized protein</fullName>
    </submittedName>
</protein>
<organism evidence="1 2">
    <name type="scientific">Azomonas macrocytogenes</name>
    <name type="common">Azotobacter macrocytogenes</name>
    <dbReference type="NCBI Taxonomy" id="69962"/>
    <lineage>
        <taxon>Bacteria</taxon>
        <taxon>Pseudomonadati</taxon>
        <taxon>Pseudomonadota</taxon>
        <taxon>Gammaproteobacteria</taxon>
        <taxon>Pseudomonadales</taxon>
        <taxon>Pseudomonadaceae</taxon>
        <taxon>Azomonas</taxon>
    </lineage>
</organism>
<accession>A0A839T817</accession>
<dbReference type="EMBL" id="JACHXI010000015">
    <property type="protein sequence ID" value="MBB3104394.1"/>
    <property type="molecule type" value="Genomic_DNA"/>
</dbReference>
<dbReference type="Proteomes" id="UP000549250">
    <property type="component" value="Unassembled WGS sequence"/>
</dbReference>
<sequence length="179" mass="20576">MINQETSQNYVYQNQAFDINKFSIVINTASTEESAQELEELQRRFNTVYDLIHYHIVVQAVSCQLLLMELEKHLALGYTIEHSPRSKVGFTYGGFLNKPQSLQESEKQLINTKVATIYKDAVAANLRAQKESELELEIARIKSGYERQHHEAEAAIEESIRQEAIKNLKVRGINNDSQY</sequence>
<dbReference type="RefSeq" id="WP_183167269.1">
    <property type="nucleotide sequence ID" value="NZ_JACHXI010000015.1"/>
</dbReference>
<gene>
    <name evidence="1" type="ORF">FHR87_002810</name>
</gene>
<name>A0A839T817_AZOMA</name>
<comment type="caution">
    <text evidence="1">The sequence shown here is derived from an EMBL/GenBank/DDBJ whole genome shotgun (WGS) entry which is preliminary data.</text>
</comment>